<dbReference type="Pfam" id="PF00505">
    <property type="entry name" value="HMG_box"/>
    <property type="match status" value="1"/>
</dbReference>
<feature type="region of interest" description="Disordered" evidence="4">
    <location>
        <begin position="429"/>
        <end position="450"/>
    </location>
</feature>
<feature type="region of interest" description="Disordered" evidence="4">
    <location>
        <begin position="312"/>
        <end position="332"/>
    </location>
</feature>
<keyword evidence="9" id="KW-1267">Proteomics identification</keyword>
<dbReference type="GO" id="GO:0005634">
    <property type="term" value="C:nucleus"/>
    <property type="evidence" value="ECO:0007669"/>
    <property type="project" value="UniProtKB-UniRule"/>
</dbReference>
<feature type="compositionally biased region" description="Basic and acidic residues" evidence="4">
    <location>
        <begin position="433"/>
        <end position="442"/>
    </location>
</feature>
<feature type="compositionally biased region" description="Basic and acidic residues" evidence="4">
    <location>
        <begin position="158"/>
        <end position="167"/>
    </location>
</feature>
<dbReference type="AlphaFoldDB" id="A0A498MFS3"/>
<evidence type="ECO:0007829" key="9">
    <source>
        <dbReference type="PeptideAtlas" id="A0A498MFS3"/>
    </source>
</evidence>
<organism evidence="7 8">
    <name type="scientific">Labeo rohita</name>
    <name type="common">Indian major carp</name>
    <name type="synonym">Cyprinus rohita</name>
    <dbReference type="NCBI Taxonomy" id="84645"/>
    <lineage>
        <taxon>Eukaryota</taxon>
        <taxon>Metazoa</taxon>
        <taxon>Chordata</taxon>
        <taxon>Craniata</taxon>
        <taxon>Vertebrata</taxon>
        <taxon>Euteleostomi</taxon>
        <taxon>Actinopterygii</taxon>
        <taxon>Neopterygii</taxon>
        <taxon>Teleostei</taxon>
        <taxon>Ostariophysi</taxon>
        <taxon>Cypriniformes</taxon>
        <taxon>Cyprinidae</taxon>
        <taxon>Labeoninae</taxon>
        <taxon>Labeonini</taxon>
        <taxon>Labeo</taxon>
    </lineage>
</organism>
<dbReference type="GO" id="GO:0005525">
    <property type="term" value="F:GTP binding"/>
    <property type="evidence" value="ECO:0007669"/>
    <property type="project" value="InterPro"/>
</dbReference>
<dbReference type="PANTHER" id="PTHR46584:SF1">
    <property type="entry name" value="HMG DOMAIN-CONTAINING PROTEIN 4"/>
    <property type="match status" value="1"/>
</dbReference>
<evidence type="ECO:0000313" key="7">
    <source>
        <dbReference type="EMBL" id="RXN20069.1"/>
    </source>
</evidence>
<evidence type="ECO:0000256" key="4">
    <source>
        <dbReference type="SAM" id="MobiDB-lite"/>
    </source>
</evidence>
<comment type="caution">
    <text evidence="7">The sequence shown here is derived from an EMBL/GenBank/DDBJ whole genome shotgun (WGS) entry which is preliminary data.</text>
</comment>
<dbReference type="InterPro" id="IPR048016">
    <property type="entry name" value="HMGXB4_HMG-box"/>
</dbReference>
<keyword evidence="3" id="KW-0238">DNA-binding</keyword>
<evidence type="ECO:0000256" key="3">
    <source>
        <dbReference type="PROSITE-ProRule" id="PRU00267"/>
    </source>
</evidence>
<dbReference type="PANTHER" id="PTHR46584">
    <property type="entry name" value="HMG DOMAIN-CONTAINING PROTEIN 4"/>
    <property type="match status" value="1"/>
</dbReference>
<feature type="compositionally biased region" description="Low complexity" evidence="4">
    <location>
        <begin position="314"/>
        <end position="332"/>
    </location>
</feature>
<dbReference type="PROSITE" id="PS50118">
    <property type="entry name" value="HMG_BOX_2"/>
    <property type="match status" value="1"/>
</dbReference>
<dbReference type="InterPro" id="IPR027417">
    <property type="entry name" value="P-loop_NTPase"/>
</dbReference>
<keyword evidence="8" id="KW-1185">Reference proteome</keyword>
<dbReference type="Pfam" id="PF04548">
    <property type="entry name" value="AIG1"/>
    <property type="match status" value="1"/>
</dbReference>
<dbReference type="Pfam" id="PF13775">
    <property type="entry name" value="DUF4171"/>
    <property type="match status" value="1"/>
</dbReference>
<evidence type="ECO:0000259" key="5">
    <source>
        <dbReference type="PROSITE" id="PS50118"/>
    </source>
</evidence>
<dbReference type="SUPFAM" id="SSF47095">
    <property type="entry name" value="HMG-box"/>
    <property type="match status" value="1"/>
</dbReference>
<feature type="domain" description="AIG1-type G" evidence="6">
    <location>
        <begin position="455"/>
        <end position="653"/>
    </location>
</feature>
<accession>A0A498MFS3</accession>
<keyword evidence="3" id="KW-0539">Nucleus</keyword>
<gene>
    <name evidence="7" type="ORF">ROHU_036883</name>
</gene>
<feature type="compositionally biased region" description="Low complexity" evidence="4">
    <location>
        <begin position="104"/>
        <end position="119"/>
    </location>
</feature>
<dbReference type="STRING" id="84645.A0A498MFS3"/>
<feature type="region of interest" description="Disordered" evidence="4">
    <location>
        <begin position="22"/>
        <end position="41"/>
    </location>
</feature>
<dbReference type="InterPro" id="IPR036910">
    <property type="entry name" value="HMG_box_dom_sf"/>
</dbReference>
<name>A0A498MFS3_LABRO</name>
<dbReference type="InterPro" id="IPR006703">
    <property type="entry name" value="G_AIG1"/>
</dbReference>
<evidence type="ECO:0000256" key="1">
    <source>
        <dbReference type="ARBA" id="ARBA00008535"/>
    </source>
</evidence>
<evidence type="ECO:0000313" key="8">
    <source>
        <dbReference type="Proteomes" id="UP000290572"/>
    </source>
</evidence>
<dbReference type="Proteomes" id="UP000290572">
    <property type="component" value="Unassembled WGS sequence"/>
</dbReference>
<evidence type="ECO:0000259" key="6">
    <source>
        <dbReference type="PROSITE" id="PS51720"/>
    </source>
</evidence>
<sequence>MAFEEIKKKGMMDISGMEGEVGLVAGRSQREKRRSYKDLLREEEEIAAQVRKTSKKHHKDSDLFLLGGDSHKKKKKHLSDDYYHRDHHSSSQPPHKKKRKSSDRSPSLSSSSSSHPSHSTDTAMGLLEAITSPLATGSDPAPHFHKKPSYPPHTSSHSSKDRKRDSSSKSTHSYPHSRPPSSSSSKKHSSSSKSLLFHGGAGKGEPLTLCEAEGLKMKLILSSKEKNESVGMNEGFSFPPKKKNTTAYQVFCKEYRVNINAEQPGLVFGELSKKLAEVWKQLPEKDKLVWRQKAQYLQHKQNKAEAMTVKRKTLTTSESKSKGSSKAVSLGAGLAPQGRSSLGMSLSPARVPDVDPIDAAAHLQLLGESLSLIGHRLQETEGMVAVSGSLSVLLDSILCALGPLTCLTAQVPQLNGCPRNILLQTMEGSTTQDEIHQEEKDISGSSEGGQTDLKERELRLVLLGSAGAGKSSAVNAILGGPTSESDCAGTETPATDCQKRRVSLAGRQVAVIDTPDCLCIERPAEDVRRQFSLCAALSAPGPHAFLLCVPVHRPSNLELQILETIEKVFGPESISKHTMVLFTRMDRLPEDVSLDEYLNTERPDLLELVQKCRDRHHPLRPGSDVEELFIKVEKMVKEAGTQFFTCPLLQEAERRVKEKEEEILRSRKEKGEDDLEGIRAEAEKSVDDLVVEGIAELCVSTPDTSILRWLWDSVVGWLLWLPNMVRGSALLGSIVGLFVGGPLGGAMGATVGSVATEVGRRKQKTK</sequence>
<dbReference type="Gene3D" id="1.10.30.10">
    <property type="entry name" value="High mobility group box domain"/>
    <property type="match status" value="1"/>
</dbReference>
<dbReference type="PROSITE" id="PS51720">
    <property type="entry name" value="G_AIG1"/>
    <property type="match status" value="1"/>
</dbReference>
<dbReference type="Gene3D" id="3.40.50.300">
    <property type="entry name" value="P-loop containing nucleotide triphosphate hydrolases"/>
    <property type="match status" value="1"/>
</dbReference>
<dbReference type="FunFam" id="3.40.50.300:FF:002274">
    <property type="entry name" value="Si:dkeyp-69e1.8"/>
    <property type="match status" value="1"/>
</dbReference>
<dbReference type="InterPro" id="IPR042477">
    <property type="entry name" value="HMGXB4"/>
</dbReference>
<feature type="compositionally biased region" description="Low complexity" evidence="4">
    <location>
        <begin position="168"/>
        <end position="184"/>
    </location>
</feature>
<protein>
    <submittedName>
        <fullName evidence="7">GTPase IMAP family member 4-like protein</fullName>
    </submittedName>
</protein>
<dbReference type="InterPro" id="IPR025228">
    <property type="entry name" value="DUF4171"/>
</dbReference>
<feature type="domain" description="HMG box" evidence="5">
    <location>
        <begin position="241"/>
        <end position="309"/>
    </location>
</feature>
<reference evidence="7 8" key="1">
    <citation type="submission" date="2018-03" db="EMBL/GenBank/DDBJ databases">
        <title>Draft genome sequence of Rohu Carp (Labeo rohita).</title>
        <authorList>
            <person name="Das P."/>
            <person name="Kushwaha B."/>
            <person name="Joshi C.G."/>
            <person name="Kumar D."/>
            <person name="Nagpure N.S."/>
            <person name="Sahoo L."/>
            <person name="Das S.P."/>
            <person name="Bit A."/>
            <person name="Patnaik S."/>
            <person name="Meher P.K."/>
            <person name="Jayasankar P."/>
            <person name="Koringa P.G."/>
            <person name="Patel N.V."/>
            <person name="Hinsu A.T."/>
            <person name="Kumar R."/>
            <person name="Pandey M."/>
            <person name="Agarwal S."/>
            <person name="Srivastava S."/>
            <person name="Singh M."/>
            <person name="Iquebal M.A."/>
            <person name="Jaiswal S."/>
            <person name="Angadi U.B."/>
            <person name="Kumar N."/>
            <person name="Raza M."/>
            <person name="Shah T.M."/>
            <person name="Rai A."/>
            <person name="Jena J.K."/>
        </authorList>
    </citation>
    <scope>NUCLEOTIDE SEQUENCE [LARGE SCALE GENOMIC DNA]</scope>
    <source>
        <strain evidence="7">DASCIFA01</strain>
        <tissue evidence="7">Testis</tissue>
    </source>
</reference>
<evidence type="ECO:0000256" key="2">
    <source>
        <dbReference type="ARBA" id="ARBA00022741"/>
    </source>
</evidence>
<comment type="similarity">
    <text evidence="1">Belongs to the TRAFAC class TrmE-Era-EngA-EngB-Septin-like GTPase superfamily. AIG1/Toc34/Toc159-like paraseptin GTPase family. IAN subfamily.</text>
</comment>
<dbReference type="InterPro" id="IPR009071">
    <property type="entry name" value="HMG_box_dom"/>
</dbReference>
<dbReference type="SMART" id="SM00398">
    <property type="entry name" value="HMG"/>
    <property type="match status" value="1"/>
</dbReference>
<feature type="region of interest" description="Disordered" evidence="4">
    <location>
        <begin position="48"/>
        <end position="199"/>
    </location>
</feature>
<dbReference type="CDD" id="cd21982">
    <property type="entry name" value="HMG-box_HMGXB4"/>
    <property type="match status" value="1"/>
</dbReference>
<dbReference type="EMBL" id="QBIY01012653">
    <property type="protein sequence ID" value="RXN20069.1"/>
    <property type="molecule type" value="Genomic_DNA"/>
</dbReference>
<dbReference type="GO" id="GO:0003677">
    <property type="term" value="F:DNA binding"/>
    <property type="evidence" value="ECO:0007669"/>
    <property type="project" value="UniProtKB-UniRule"/>
</dbReference>
<keyword evidence="2" id="KW-0547">Nucleotide-binding</keyword>
<dbReference type="SUPFAM" id="SSF52540">
    <property type="entry name" value="P-loop containing nucleoside triphosphate hydrolases"/>
    <property type="match status" value="1"/>
</dbReference>
<proteinExistence type="evidence at protein level"/>
<feature type="DNA-binding region" description="HMG box" evidence="3">
    <location>
        <begin position="241"/>
        <end position="309"/>
    </location>
</feature>